<evidence type="ECO:0008006" key="5">
    <source>
        <dbReference type="Google" id="ProtNLM"/>
    </source>
</evidence>
<gene>
    <name evidence="3" type="ORF">SeMB42_g01055</name>
</gene>
<feature type="region of interest" description="Disordered" evidence="2">
    <location>
        <begin position="174"/>
        <end position="202"/>
    </location>
</feature>
<dbReference type="Proteomes" id="UP000317494">
    <property type="component" value="Unassembled WGS sequence"/>
</dbReference>
<proteinExistence type="predicted"/>
<accession>A0A507DQ40</accession>
<dbReference type="AlphaFoldDB" id="A0A507DQ40"/>
<reference evidence="3 4" key="1">
    <citation type="journal article" date="2019" name="Sci. Rep.">
        <title>Comparative genomics of chytrid fungi reveal insights into the obligate biotrophic and pathogenic lifestyle of Synchytrium endobioticum.</title>
        <authorList>
            <person name="van de Vossenberg B.T.L.H."/>
            <person name="Warris S."/>
            <person name="Nguyen H.D.T."/>
            <person name="van Gent-Pelzer M.P.E."/>
            <person name="Joly D.L."/>
            <person name="van de Geest H.C."/>
            <person name="Bonants P.J.M."/>
            <person name="Smith D.S."/>
            <person name="Levesque C.A."/>
            <person name="van der Lee T.A.J."/>
        </authorList>
    </citation>
    <scope>NUCLEOTIDE SEQUENCE [LARGE SCALE GENOMIC DNA]</scope>
    <source>
        <strain evidence="3 4">MB42</strain>
    </source>
</reference>
<dbReference type="VEuPathDB" id="FungiDB:SeMB42_g01055"/>
<dbReference type="InterPro" id="IPR051240">
    <property type="entry name" value="Mito_RNA-Proc/Resp"/>
</dbReference>
<sequence>MSELGAGVDLNMRPPGMTIKPTPGIITTLLSGINHSLKGIMGNYTIITRMKDVWHATQTYLIFPSRTNLALLMEALCKNGLVSIMWGLLPILLESGEQQHAAIYYAVLMRAYAARGMRDQLTRALLHMLSVGVVPDADVLAAWIYGFMRRRGIYEDHGAVDILPSWALENSHSSVTAERSNDPQVVMELTPPEKTDDESSKSSIVYTPEMKDTLAHLLSAILDRLVRPITTDRSNYTPLSIRIHAPLASTYVEAICQLYGMEAALEYFHKFLLDYGVKPNAMYYNAMYRMLSTHHSQRYRLATELIYKDMVERYKIPPDKYICWSIIKPYVHTVQITPVRLWVRKMKKNGAVFDERLQWLLIWIYARLNDYRGMTSVYKNYIDSMELEARVQQHEQCVKVGGMAVVKKPDPAVPKKLTSFLRQELFRVTLLGYVDRKRISIWWKAHVRAHRRQLDALTRKQEKSQTADRKDLGGRYDVV</sequence>
<comment type="caution">
    <text evidence="3">The sequence shown here is derived from an EMBL/GenBank/DDBJ whole genome shotgun (WGS) entry which is preliminary data.</text>
</comment>
<protein>
    <recommendedName>
        <fullName evidence="5">Pentatricopeptide repeat-containing protein</fullName>
    </recommendedName>
</protein>
<keyword evidence="4" id="KW-1185">Reference proteome</keyword>
<evidence type="ECO:0000313" key="4">
    <source>
        <dbReference type="Proteomes" id="UP000317494"/>
    </source>
</evidence>
<feature type="region of interest" description="Disordered" evidence="2">
    <location>
        <begin position="458"/>
        <end position="479"/>
    </location>
</feature>
<dbReference type="Gene3D" id="1.25.40.10">
    <property type="entry name" value="Tetratricopeptide repeat domain"/>
    <property type="match status" value="2"/>
</dbReference>
<evidence type="ECO:0000256" key="2">
    <source>
        <dbReference type="SAM" id="MobiDB-lite"/>
    </source>
</evidence>
<evidence type="ECO:0000313" key="3">
    <source>
        <dbReference type="EMBL" id="TPX53018.1"/>
    </source>
</evidence>
<feature type="compositionally biased region" description="Basic and acidic residues" evidence="2">
    <location>
        <begin position="191"/>
        <end position="200"/>
    </location>
</feature>
<evidence type="ECO:0000256" key="1">
    <source>
        <dbReference type="ARBA" id="ARBA00022737"/>
    </source>
</evidence>
<dbReference type="GO" id="GO:0003729">
    <property type="term" value="F:mRNA binding"/>
    <property type="evidence" value="ECO:0007669"/>
    <property type="project" value="TreeGrafter"/>
</dbReference>
<organism evidence="3 4">
    <name type="scientific">Synchytrium endobioticum</name>
    <dbReference type="NCBI Taxonomy" id="286115"/>
    <lineage>
        <taxon>Eukaryota</taxon>
        <taxon>Fungi</taxon>
        <taxon>Fungi incertae sedis</taxon>
        <taxon>Chytridiomycota</taxon>
        <taxon>Chytridiomycota incertae sedis</taxon>
        <taxon>Chytridiomycetes</taxon>
        <taxon>Synchytriales</taxon>
        <taxon>Synchytriaceae</taxon>
        <taxon>Synchytrium</taxon>
    </lineage>
</organism>
<dbReference type="EMBL" id="QEAN01000024">
    <property type="protein sequence ID" value="TPX53018.1"/>
    <property type="molecule type" value="Genomic_DNA"/>
</dbReference>
<dbReference type="PANTHER" id="PTHR47933:SF11">
    <property type="entry name" value="PENTATRICOPEPTIDE REPEAT-CONTAINING PROTEIN 2"/>
    <property type="match status" value="1"/>
</dbReference>
<dbReference type="PANTHER" id="PTHR47933">
    <property type="entry name" value="PENTATRICOPEPTIDE REPEAT-CONTAINING PROTEIN 1, MITOCHONDRIAL"/>
    <property type="match status" value="1"/>
</dbReference>
<name>A0A507DQ40_9FUNG</name>
<keyword evidence="1" id="KW-0677">Repeat</keyword>
<dbReference type="InterPro" id="IPR011990">
    <property type="entry name" value="TPR-like_helical_dom_sf"/>
</dbReference>